<reference evidence="3 4" key="1">
    <citation type="submission" date="2020-03" db="EMBL/GenBank/DDBJ databases">
        <title>Genomic Encyclopedia of Type Strains, Phase IV (KMG-IV): sequencing the most valuable type-strain genomes for metagenomic binning, comparative biology and taxonomic classification.</title>
        <authorList>
            <person name="Goeker M."/>
        </authorList>
    </citation>
    <scope>NUCLEOTIDE SEQUENCE [LARGE SCALE GENOMIC DNA]</scope>
    <source>
        <strain evidence="3 4">DSM 27651</strain>
    </source>
</reference>
<dbReference type="InterPro" id="IPR050766">
    <property type="entry name" value="Bact_Lucif_Oxidored"/>
</dbReference>
<comment type="similarity">
    <text evidence="1">To bacterial alkanal monooxygenase alpha and beta chains.</text>
</comment>
<comment type="caution">
    <text evidence="3">The sequence shown here is derived from an EMBL/GenBank/DDBJ whole genome shotgun (WGS) entry which is preliminary data.</text>
</comment>
<dbReference type="SUPFAM" id="SSF51679">
    <property type="entry name" value="Bacterial luciferase-like"/>
    <property type="match status" value="1"/>
</dbReference>
<dbReference type="InterPro" id="IPR011251">
    <property type="entry name" value="Luciferase-like_dom"/>
</dbReference>
<sequence length="351" mass="37297">MTLPLSILDQSPIPAAGNAGDAVRNSVDLAVRGERLGFKRIWFAEHHASPALAGVSPEVLIGAAAQATDRIRLGSGGVMLPHYSPFKVAETFSLLAAMAPDRIDLGLGRAPGSDRRTAYALQRDRSRVIQATDFPDMLDELIGYLEGTIAPDHAFAALAETLPAGGGTVAPWLLGSSPDSALWAAERGLPYCIADFINSDAAPLANLYRRNFRPSARLAEPKLVVAAWAIAAENKEAAQHLANPSRMMFAALFQGRLIPVPSFAEAADWALANPPAERRRRSILGSGDEVRAEIELLAAEYDADEVMLVNILPEHAPRVDSYDRVARAFGLSSADSSAGRGGSEMRGAVAA</sequence>
<dbReference type="InterPro" id="IPR036661">
    <property type="entry name" value="Luciferase-like_sf"/>
</dbReference>
<dbReference type="PANTHER" id="PTHR30137">
    <property type="entry name" value="LUCIFERASE-LIKE MONOOXYGENASE"/>
    <property type="match status" value="1"/>
</dbReference>
<dbReference type="Pfam" id="PF00296">
    <property type="entry name" value="Bac_luciferase"/>
    <property type="match status" value="1"/>
</dbReference>
<feature type="domain" description="Luciferase-like" evidence="2">
    <location>
        <begin position="7"/>
        <end position="294"/>
    </location>
</feature>
<dbReference type="InterPro" id="IPR019949">
    <property type="entry name" value="CmoO-like"/>
</dbReference>
<evidence type="ECO:0000259" key="2">
    <source>
        <dbReference type="Pfam" id="PF00296"/>
    </source>
</evidence>
<evidence type="ECO:0000313" key="4">
    <source>
        <dbReference type="Proteomes" id="UP000734218"/>
    </source>
</evidence>
<accession>A0ABX0XQ26</accession>
<dbReference type="PANTHER" id="PTHR30137:SF20">
    <property type="entry name" value="N-ACETYL-S-ALKYLCYSTEINE MONOOXYGENASE"/>
    <property type="match status" value="1"/>
</dbReference>
<organism evidence="3 4">
    <name type="scientific">Sphingomonas jejuensis</name>
    <dbReference type="NCBI Taxonomy" id="904715"/>
    <lineage>
        <taxon>Bacteria</taxon>
        <taxon>Pseudomonadati</taxon>
        <taxon>Pseudomonadota</taxon>
        <taxon>Alphaproteobacteria</taxon>
        <taxon>Sphingomonadales</taxon>
        <taxon>Sphingomonadaceae</taxon>
        <taxon>Sphingomonas</taxon>
    </lineage>
</organism>
<evidence type="ECO:0000256" key="1">
    <source>
        <dbReference type="ARBA" id="ARBA00007789"/>
    </source>
</evidence>
<dbReference type="RefSeq" id="WP_167955060.1">
    <property type="nucleotide sequence ID" value="NZ_JAATJE010000002.1"/>
</dbReference>
<keyword evidence="4" id="KW-1185">Reference proteome</keyword>
<dbReference type="Proteomes" id="UP000734218">
    <property type="component" value="Unassembled WGS sequence"/>
</dbReference>
<proteinExistence type="predicted"/>
<protein>
    <submittedName>
        <fullName evidence="3">Luciferase family oxidoreductase group 1</fullName>
    </submittedName>
</protein>
<dbReference type="NCBIfam" id="TIGR03558">
    <property type="entry name" value="oxido_grp_1"/>
    <property type="match status" value="1"/>
</dbReference>
<gene>
    <name evidence="3" type="ORF">GGR88_002289</name>
</gene>
<evidence type="ECO:0000313" key="3">
    <source>
        <dbReference type="EMBL" id="NJC34775.1"/>
    </source>
</evidence>
<name>A0ABX0XQ26_9SPHN</name>
<dbReference type="Gene3D" id="3.20.20.30">
    <property type="entry name" value="Luciferase-like domain"/>
    <property type="match status" value="1"/>
</dbReference>
<dbReference type="EMBL" id="JAATJE010000002">
    <property type="protein sequence ID" value="NJC34775.1"/>
    <property type="molecule type" value="Genomic_DNA"/>
</dbReference>